<dbReference type="EMBL" id="SZVO01000009">
    <property type="protein sequence ID" value="TKT90631.1"/>
    <property type="molecule type" value="Genomic_DNA"/>
</dbReference>
<dbReference type="AlphaFoldDB" id="A0A4U6D3D5"/>
<accession>A0A4U6D3D5</accession>
<protein>
    <submittedName>
        <fullName evidence="1">Uncharacterized protein</fullName>
    </submittedName>
</protein>
<name>A0A4U6D3D5_9BACT</name>
<comment type="caution">
    <text evidence="1">The sequence shown here is derived from an EMBL/GenBank/DDBJ whole genome shotgun (WGS) entry which is preliminary data.</text>
</comment>
<dbReference type="Proteomes" id="UP000304900">
    <property type="component" value="Unassembled WGS sequence"/>
</dbReference>
<keyword evidence="2" id="KW-1185">Reference proteome</keyword>
<organism evidence="1 2">
    <name type="scientific">Dyadobacter frigoris</name>
    <dbReference type="NCBI Taxonomy" id="2576211"/>
    <lineage>
        <taxon>Bacteria</taxon>
        <taxon>Pseudomonadati</taxon>
        <taxon>Bacteroidota</taxon>
        <taxon>Cytophagia</taxon>
        <taxon>Cytophagales</taxon>
        <taxon>Spirosomataceae</taxon>
        <taxon>Dyadobacter</taxon>
    </lineage>
</organism>
<dbReference type="OrthoDB" id="9818482at2"/>
<dbReference type="RefSeq" id="WP_137341799.1">
    <property type="nucleotide sequence ID" value="NZ_BSQH01000002.1"/>
</dbReference>
<evidence type="ECO:0000313" key="2">
    <source>
        <dbReference type="Proteomes" id="UP000304900"/>
    </source>
</evidence>
<gene>
    <name evidence="1" type="ORF">FDK13_20120</name>
</gene>
<evidence type="ECO:0000313" key="1">
    <source>
        <dbReference type="EMBL" id="TKT90631.1"/>
    </source>
</evidence>
<sequence>MEIMDPWTIALYRIIHYITKNIKDTDVKKPTTVKINKIATWMKEENLKQPAPRNFKELLSLSKKDLYIEYLSFPNNVKTENLPKLELFSKAILQQNEKVKKHVKGSKGVQPLSYEKWSENCVEENLKVFFDYTIKYKALENGSKIPDLTIDGKVQFINYPVRKEKFTKGKDDKYYLAYYLRGELTPNVAMVTVSWKMIDKLYKPLSATLEQAIAPFGKDDNLITFKAKDQIDPLPKEKSDLIYFKFEVAAPKTHAGVVFQCAIDFLNYPVLADELEGQNDQLIFGTYSAIRKMDTKRPVAGGVILVETTKERLKRDFDIIRRFIREKPIVTQPDVLIENFLKSYYYLSEKIVITPDLTYDHKDESVFAGWKEIATNLAGNYLGVFYVEQKNSDLRKEVFRLRINSLGHAGITLASRGLQYHGLVKVDSDSFNLRFTNPEGPDFNFVLRYTQVPERHLGIYFGYLPFRGIKNKFNYGTLFLDKVPDNQNTEGDPVETDADQGIFNDRYKSAVISGDKDVYRKELDSFTEFISQNSELLPDGKMLGMILSEQSPIFNNKSVKDLNLPKHMKYITFRVPEKKKYEEEIYNSMFRFEKCDLTFHNDYKDVKLLSPSNNFNGKVYFNGNVILMILNPVDENEKILYTDNFFTIQLDAHKIAGHKISNVNTLFGTSTWRSDEYIESKMIVLRKADDNDNLPGVYPMGGHGVSPSENEIEALNIQDKKYQGAFSYLCGRLNRHIHVSSGNGKKDLFRPRDTSSREPYIYAALYLIKEINEENQGQLLPKIKSYLNEALMHQFASTHFAGEILDYGLIENNDTVQNTEAVERLREILIEQSDLKKKFSDIPEKLKNVKNTMQELWPFLKN</sequence>
<proteinExistence type="predicted"/>
<reference evidence="1 2" key="1">
    <citation type="submission" date="2019-05" db="EMBL/GenBank/DDBJ databases">
        <title>Dyadobacter AR-3-8 sp. nov., isolated from arctic soil.</title>
        <authorList>
            <person name="Chaudhary D.K."/>
        </authorList>
    </citation>
    <scope>NUCLEOTIDE SEQUENCE [LARGE SCALE GENOMIC DNA]</scope>
    <source>
        <strain evidence="1 2">AR-3-8</strain>
    </source>
</reference>